<gene>
    <name evidence="9" type="primary">mdtH_2</name>
    <name evidence="9" type="ORF">NCTC13038_02189</name>
</gene>
<feature type="transmembrane region" description="Helical" evidence="7">
    <location>
        <begin position="386"/>
        <end position="406"/>
    </location>
</feature>
<dbReference type="InterPro" id="IPR050171">
    <property type="entry name" value="MFS_Transporters"/>
</dbReference>
<feature type="transmembrane region" description="Helical" evidence="7">
    <location>
        <begin position="113"/>
        <end position="134"/>
    </location>
</feature>
<feature type="transmembrane region" description="Helical" evidence="7">
    <location>
        <begin position="181"/>
        <end position="200"/>
    </location>
</feature>
<evidence type="ECO:0000313" key="10">
    <source>
        <dbReference type="Proteomes" id="UP000332594"/>
    </source>
</evidence>
<feature type="transmembrane region" description="Helical" evidence="7">
    <location>
        <begin position="91"/>
        <end position="107"/>
    </location>
</feature>
<sequence length="419" mass="45657">MTTKPAAEVCAAPGLFRTLKTFPATVHALLFFTFVVRFSYFMAWPFIAVIMTQNYHMSPVAIGVAMTSSALISVVLGMYGGQISDRLGRRIILLLGCGFSAVGYITLAQATGMGMFITGLMIIGVCFAWVDPPVRALMSDLLGDRRRRALALQMRYYLINVAAVFGPLVGIVFGLTSQKGTFLLTGLTYLPFFVYVLLFIPAGKLLAEQQTDSAPVVKLHQVMGIIGRDKIYISALMCSILCSVVFIHYEAVLPQYLLLLDGNEAVKLITLILVTNACTVLLFQSFIMRFMAQINLPKRIFLGGLIFVFSQLCFFSTRSTEIWAWMTVTAVFSMGEAILMPNLNILLDQLAPAEHRGAYLGASTLSTLGVAAGPLIGGVMLAMTGAGVFICTALLSVLLCAIIYICRNSMLARLQDSQH</sequence>
<dbReference type="Proteomes" id="UP000332594">
    <property type="component" value="Unassembled WGS sequence"/>
</dbReference>
<dbReference type="EMBL" id="CAADJG010000002">
    <property type="protein sequence ID" value="VFS70890.1"/>
    <property type="molecule type" value="Genomic_DNA"/>
</dbReference>
<evidence type="ECO:0000256" key="7">
    <source>
        <dbReference type="SAM" id="Phobius"/>
    </source>
</evidence>
<dbReference type="AlphaFoldDB" id="A0A485BCK1"/>
<keyword evidence="4 7" id="KW-0812">Transmembrane</keyword>
<reference evidence="9 10" key="1">
    <citation type="submission" date="2019-03" db="EMBL/GenBank/DDBJ databases">
        <authorList>
            <consortium name="Pathogen Informatics"/>
        </authorList>
    </citation>
    <scope>NUCLEOTIDE SEQUENCE [LARGE SCALE GENOMIC DNA]</scope>
    <source>
        <strain evidence="9 10">NCTC13038</strain>
    </source>
</reference>
<dbReference type="PANTHER" id="PTHR23517">
    <property type="entry name" value="RESISTANCE PROTEIN MDTM, PUTATIVE-RELATED-RELATED"/>
    <property type="match status" value="1"/>
</dbReference>
<keyword evidence="2" id="KW-0813">Transport</keyword>
<evidence type="ECO:0000256" key="4">
    <source>
        <dbReference type="ARBA" id="ARBA00022692"/>
    </source>
</evidence>
<feature type="transmembrane region" description="Helical" evidence="7">
    <location>
        <begin position="323"/>
        <end position="347"/>
    </location>
</feature>
<dbReference type="InterPro" id="IPR036259">
    <property type="entry name" value="MFS_trans_sf"/>
</dbReference>
<feature type="transmembrane region" description="Helical" evidence="7">
    <location>
        <begin position="231"/>
        <end position="249"/>
    </location>
</feature>
<keyword evidence="3" id="KW-1003">Cell membrane</keyword>
<evidence type="ECO:0000256" key="5">
    <source>
        <dbReference type="ARBA" id="ARBA00022989"/>
    </source>
</evidence>
<keyword evidence="6 7" id="KW-0472">Membrane</keyword>
<feature type="transmembrane region" description="Helical" evidence="7">
    <location>
        <begin position="57"/>
        <end position="79"/>
    </location>
</feature>
<dbReference type="InterPro" id="IPR020846">
    <property type="entry name" value="MFS_dom"/>
</dbReference>
<keyword evidence="5 7" id="KW-1133">Transmembrane helix</keyword>
<dbReference type="GO" id="GO:0005886">
    <property type="term" value="C:plasma membrane"/>
    <property type="evidence" value="ECO:0007669"/>
    <property type="project" value="UniProtKB-SubCell"/>
</dbReference>
<feature type="transmembrane region" description="Helical" evidence="7">
    <location>
        <begin position="300"/>
        <end position="317"/>
    </location>
</feature>
<dbReference type="RefSeq" id="WP_134525686.1">
    <property type="nucleotide sequence ID" value="NZ_BJNO01000044.1"/>
</dbReference>
<feature type="transmembrane region" description="Helical" evidence="7">
    <location>
        <begin position="26"/>
        <end position="51"/>
    </location>
</feature>
<dbReference type="PROSITE" id="PS50850">
    <property type="entry name" value="MFS"/>
    <property type="match status" value="1"/>
</dbReference>
<evidence type="ECO:0000259" key="8">
    <source>
        <dbReference type="PROSITE" id="PS50850"/>
    </source>
</evidence>
<evidence type="ECO:0000256" key="2">
    <source>
        <dbReference type="ARBA" id="ARBA00022448"/>
    </source>
</evidence>
<accession>A0A485BCK1</accession>
<organism evidence="9 10">
    <name type="scientific">Raoultella terrigena</name>
    <name type="common">Klebsiella terrigena</name>
    <dbReference type="NCBI Taxonomy" id="577"/>
    <lineage>
        <taxon>Bacteria</taxon>
        <taxon>Pseudomonadati</taxon>
        <taxon>Pseudomonadota</taxon>
        <taxon>Gammaproteobacteria</taxon>
        <taxon>Enterobacterales</taxon>
        <taxon>Enterobacteriaceae</taxon>
        <taxon>Klebsiella/Raoultella group</taxon>
        <taxon>Raoultella</taxon>
    </lineage>
</organism>
<dbReference type="InterPro" id="IPR005829">
    <property type="entry name" value="Sugar_transporter_CS"/>
</dbReference>
<feature type="domain" description="Major facilitator superfamily (MFS) profile" evidence="8">
    <location>
        <begin position="25"/>
        <end position="411"/>
    </location>
</feature>
<evidence type="ECO:0000256" key="6">
    <source>
        <dbReference type="ARBA" id="ARBA00023136"/>
    </source>
</evidence>
<proteinExistence type="predicted"/>
<dbReference type="GO" id="GO:0022857">
    <property type="term" value="F:transmembrane transporter activity"/>
    <property type="evidence" value="ECO:0007669"/>
    <property type="project" value="InterPro"/>
</dbReference>
<evidence type="ECO:0000313" key="9">
    <source>
        <dbReference type="EMBL" id="VFS70890.1"/>
    </source>
</evidence>
<evidence type="ECO:0000256" key="1">
    <source>
        <dbReference type="ARBA" id="ARBA00004651"/>
    </source>
</evidence>
<comment type="subcellular location">
    <subcellularLocation>
        <location evidence="1">Cell membrane</location>
        <topology evidence="1">Multi-pass membrane protein</topology>
    </subcellularLocation>
</comment>
<dbReference type="Pfam" id="PF07690">
    <property type="entry name" value="MFS_1"/>
    <property type="match status" value="1"/>
</dbReference>
<name>A0A485BCK1_RAOTE</name>
<dbReference type="Gene3D" id="1.20.1250.20">
    <property type="entry name" value="MFS general substrate transporter like domains"/>
    <property type="match status" value="1"/>
</dbReference>
<dbReference type="PANTHER" id="PTHR23517:SF2">
    <property type="entry name" value="MULTIDRUG RESISTANCE PROTEIN MDTH"/>
    <property type="match status" value="1"/>
</dbReference>
<protein>
    <submittedName>
        <fullName evidence="9">Multidrug resistance protein MdtH</fullName>
    </submittedName>
</protein>
<dbReference type="PROSITE" id="PS00216">
    <property type="entry name" value="SUGAR_TRANSPORT_1"/>
    <property type="match status" value="1"/>
</dbReference>
<evidence type="ECO:0000256" key="3">
    <source>
        <dbReference type="ARBA" id="ARBA00022475"/>
    </source>
</evidence>
<feature type="transmembrane region" description="Helical" evidence="7">
    <location>
        <begin position="359"/>
        <end position="380"/>
    </location>
</feature>
<feature type="transmembrane region" description="Helical" evidence="7">
    <location>
        <begin position="269"/>
        <end position="288"/>
    </location>
</feature>
<feature type="transmembrane region" description="Helical" evidence="7">
    <location>
        <begin position="155"/>
        <end position="175"/>
    </location>
</feature>
<dbReference type="SUPFAM" id="SSF103473">
    <property type="entry name" value="MFS general substrate transporter"/>
    <property type="match status" value="1"/>
</dbReference>
<dbReference type="InterPro" id="IPR011701">
    <property type="entry name" value="MFS"/>
</dbReference>